<reference evidence="4" key="1">
    <citation type="journal article" date="2021" name="PeerJ">
        <title>Extensive microbial diversity within the chicken gut microbiome revealed by metagenomics and culture.</title>
        <authorList>
            <person name="Gilroy R."/>
            <person name="Ravi A."/>
            <person name="Getino M."/>
            <person name="Pursley I."/>
            <person name="Horton D.L."/>
            <person name="Alikhan N.F."/>
            <person name="Baker D."/>
            <person name="Gharbi K."/>
            <person name="Hall N."/>
            <person name="Watson M."/>
            <person name="Adriaenssens E.M."/>
            <person name="Foster-Nyarko E."/>
            <person name="Jarju S."/>
            <person name="Secka A."/>
            <person name="Antonio M."/>
            <person name="Oren A."/>
            <person name="Chaudhuri R.R."/>
            <person name="La Ragione R."/>
            <person name="Hildebrand F."/>
            <person name="Pallen M.J."/>
        </authorList>
    </citation>
    <scope>NUCLEOTIDE SEQUENCE</scope>
    <source>
        <strain evidence="4">ChiGjej4B4-7305</strain>
    </source>
</reference>
<sequence>MANEVSAADGAIARGAQIVAESKQTLNSEIQSLEAKLSGLGSQWQGAAATAFASLMENWRAQARKITQSLDEFEANLTSSQQTYTAADDSSTSAMNRLQGRLG</sequence>
<evidence type="ECO:0000256" key="1">
    <source>
        <dbReference type="RuleBase" id="RU362001"/>
    </source>
</evidence>
<dbReference type="Proteomes" id="UP000824037">
    <property type="component" value="Unassembled WGS sequence"/>
</dbReference>
<evidence type="ECO:0000313" key="5">
    <source>
        <dbReference type="Proteomes" id="UP000824037"/>
    </source>
</evidence>
<dbReference type="Gene3D" id="1.10.287.1060">
    <property type="entry name" value="ESAT-6-like"/>
    <property type="match status" value="1"/>
</dbReference>
<dbReference type="SUPFAM" id="SSF140453">
    <property type="entry name" value="EsxAB dimer-like"/>
    <property type="match status" value="1"/>
</dbReference>
<dbReference type="Pfam" id="PF06013">
    <property type="entry name" value="WXG100"/>
    <property type="match status" value="1"/>
</dbReference>
<feature type="compositionally biased region" description="Polar residues" evidence="3">
    <location>
        <begin position="81"/>
        <end position="96"/>
    </location>
</feature>
<name>A0A9D2EAT7_9MICO</name>
<dbReference type="AlphaFoldDB" id="A0A9D2EAT7"/>
<dbReference type="InterPro" id="IPR036689">
    <property type="entry name" value="ESAT-6-like_sf"/>
</dbReference>
<feature type="coiled-coil region" evidence="2">
    <location>
        <begin position="16"/>
        <end position="76"/>
    </location>
</feature>
<dbReference type="InterPro" id="IPR010310">
    <property type="entry name" value="T7SS_ESAT-6-like"/>
</dbReference>
<comment type="caution">
    <text evidence="4">The sequence shown here is derived from an EMBL/GenBank/DDBJ whole genome shotgun (WGS) entry which is preliminary data.</text>
</comment>
<proteinExistence type="inferred from homology"/>
<gene>
    <name evidence="4" type="ORF">H9815_01340</name>
</gene>
<organism evidence="4 5">
    <name type="scientific">Candidatus Ruania gallistercoris</name>
    <dbReference type="NCBI Taxonomy" id="2838746"/>
    <lineage>
        <taxon>Bacteria</taxon>
        <taxon>Bacillati</taxon>
        <taxon>Actinomycetota</taxon>
        <taxon>Actinomycetes</taxon>
        <taxon>Micrococcales</taxon>
        <taxon>Ruaniaceae</taxon>
        <taxon>Ruania</taxon>
    </lineage>
</organism>
<evidence type="ECO:0000256" key="2">
    <source>
        <dbReference type="SAM" id="Coils"/>
    </source>
</evidence>
<evidence type="ECO:0000256" key="3">
    <source>
        <dbReference type="SAM" id="MobiDB-lite"/>
    </source>
</evidence>
<evidence type="ECO:0000313" key="4">
    <source>
        <dbReference type="EMBL" id="HIZ34393.1"/>
    </source>
</evidence>
<accession>A0A9D2EAT7</accession>
<protein>
    <recommendedName>
        <fullName evidence="1">ESAT-6-like protein</fullName>
    </recommendedName>
</protein>
<dbReference type="EMBL" id="DXBY01000026">
    <property type="protein sequence ID" value="HIZ34393.1"/>
    <property type="molecule type" value="Genomic_DNA"/>
</dbReference>
<dbReference type="NCBIfam" id="TIGR03930">
    <property type="entry name" value="WXG100_ESAT6"/>
    <property type="match status" value="1"/>
</dbReference>
<feature type="region of interest" description="Disordered" evidence="3">
    <location>
        <begin position="81"/>
        <end position="103"/>
    </location>
</feature>
<keyword evidence="2" id="KW-0175">Coiled coil</keyword>
<comment type="similarity">
    <text evidence="1">Belongs to the WXG100 family.</text>
</comment>
<reference evidence="4" key="2">
    <citation type="submission" date="2021-04" db="EMBL/GenBank/DDBJ databases">
        <authorList>
            <person name="Gilroy R."/>
        </authorList>
    </citation>
    <scope>NUCLEOTIDE SEQUENCE</scope>
    <source>
        <strain evidence="4">ChiGjej4B4-7305</strain>
    </source>
</reference>